<name>A0AAE1NK17_9EUCA</name>
<protein>
    <submittedName>
        <fullName evidence="1">Uncharacterized protein</fullName>
    </submittedName>
</protein>
<accession>A0AAE1NK17</accession>
<sequence>MEGAPGVLLRSSEEPGLQVTFSFKKRNVVLCSEVRGWMEMARMGGDRNVVWIKGGGELVVVEWVGGGGGLRKPNKSRDTT</sequence>
<keyword evidence="2" id="KW-1185">Reference proteome</keyword>
<evidence type="ECO:0000313" key="1">
    <source>
        <dbReference type="EMBL" id="KAK4291465.1"/>
    </source>
</evidence>
<proteinExistence type="predicted"/>
<gene>
    <name evidence="1" type="ORF">Pmani_035700</name>
</gene>
<comment type="caution">
    <text evidence="1">The sequence shown here is derived from an EMBL/GenBank/DDBJ whole genome shotgun (WGS) entry which is preliminary data.</text>
</comment>
<dbReference type="AlphaFoldDB" id="A0AAE1NK17"/>
<reference evidence="1" key="1">
    <citation type="submission" date="2023-11" db="EMBL/GenBank/DDBJ databases">
        <title>Genome assemblies of two species of porcelain crab, Petrolisthes cinctipes and Petrolisthes manimaculis (Anomura: Porcellanidae).</title>
        <authorList>
            <person name="Angst P."/>
        </authorList>
    </citation>
    <scope>NUCLEOTIDE SEQUENCE</scope>
    <source>
        <strain evidence="1">PB745_02</strain>
        <tissue evidence="1">Gill</tissue>
    </source>
</reference>
<dbReference type="Proteomes" id="UP001292094">
    <property type="component" value="Unassembled WGS sequence"/>
</dbReference>
<organism evidence="1 2">
    <name type="scientific">Petrolisthes manimaculis</name>
    <dbReference type="NCBI Taxonomy" id="1843537"/>
    <lineage>
        <taxon>Eukaryota</taxon>
        <taxon>Metazoa</taxon>
        <taxon>Ecdysozoa</taxon>
        <taxon>Arthropoda</taxon>
        <taxon>Crustacea</taxon>
        <taxon>Multicrustacea</taxon>
        <taxon>Malacostraca</taxon>
        <taxon>Eumalacostraca</taxon>
        <taxon>Eucarida</taxon>
        <taxon>Decapoda</taxon>
        <taxon>Pleocyemata</taxon>
        <taxon>Anomura</taxon>
        <taxon>Galatheoidea</taxon>
        <taxon>Porcellanidae</taxon>
        <taxon>Petrolisthes</taxon>
    </lineage>
</organism>
<dbReference type="EMBL" id="JAWZYT010005140">
    <property type="protein sequence ID" value="KAK4291465.1"/>
    <property type="molecule type" value="Genomic_DNA"/>
</dbReference>
<evidence type="ECO:0000313" key="2">
    <source>
        <dbReference type="Proteomes" id="UP001292094"/>
    </source>
</evidence>